<sequence>MLIHAHPMLDTNYQTRKRVQSAYLNLLDVYVPDWMIQRAEYTLKKYGINVNFTSLSIAIYLMYKYELGIPHEAFLTLMRSTRVQWRKTFRKIKHAFFKVSETEEDCIEISLS</sequence>
<dbReference type="GeneID" id="1459342"/>
<protein>
    <submittedName>
        <fullName evidence="1">Uncharacterized protein</fullName>
    </submittedName>
</protein>
<gene>
    <name evidence="1" type="primary">ST1324</name>
    <name evidence="1" type="ordered locus">STK_13240</name>
</gene>
<proteinExistence type="predicted"/>
<dbReference type="STRING" id="273063.STK_13240"/>
<dbReference type="AlphaFoldDB" id="Q971N7"/>
<name>Q971N7_SULTO</name>
<dbReference type="KEGG" id="sto:STK_13240"/>
<accession>Q971N7</accession>
<evidence type="ECO:0000313" key="1">
    <source>
        <dbReference type="EMBL" id="BAB66383.1"/>
    </source>
</evidence>
<evidence type="ECO:0000313" key="2">
    <source>
        <dbReference type="Proteomes" id="UP000001015"/>
    </source>
</evidence>
<dbReference type="PATRIC" id="fig|273063.9.peg.1514"/>
<keyword evidence="2" id="KW-1185">Reference proteome</keyword>
<dbReference type="RefSeq" id="WP_010979361.1">
    <property type="nucleotide sequence ID" value="NC_003106.2"/>
</dbReference>
<organism evidence="1 2">
    <name type="scientific">Sulfurisphaera tokodaii (strain DSM 16993 / JCM 10545 / NBRC 100140 / 7)</name>
    <name type="common">Sulfolobus tokodaii</name>
    <dbReference type="NCBI Taxonomy" id="273063"/>
    <lineage>
        <taxon>Archaea</taxon>
        <taxon>Thermoproteota</taxon>
        <taxon>Thermoprotei</taxon>
        <taxon>Sulfolobales</taxon>
        <taxon>Sulfolobaceae</taxon>
        <taxon>Sulfurisphaera</taxon>
    </lineage>
</organism>
<dbReference type="EMBL" id="BA000023">
    <property type="protein sequence ID" value="BAB66383.1"/>
    <property type="molecule type" value="Genomic_DNA"/>
</dbReference>
<dbReference type="Proteomes" id="UP000001015">
    <property type="component" value="Chromosome"/>
</dbReference>
<reference evidence="2" key="1">
    <citation type="journal article" date="2001" name="DNA Res.">
        <title>Complete genome sequence of an aerobic thermoacidophilic Crenarchaeon, Sulfolobus tokodaii strain7.</title>
        <authorList>
            <person name="Kawarabayasi Y."/>
            <person name="Hino Y."/>
            <person name="Horikawa H."/>
            <person name="Jin-no K."/>
            <person name="Takahashi M."/>
            <person name="Sekine M."/>
            <person name="Baba S."/>
            <person name="Ankai A."/>
            <person name="Kosugi H."/>
            <person name="Hosoyama A."/>
            <person name="Fukui S."/>
            <person name="Nagai Y."/>
            <person name="Nishijima K."/>
            <person name="Otsuka R."/>
            <person name="Nakazawa H."/>
            <person name="Takamiya M."/>
            <person name="Kato Y."/>
            <person name="Yoshizawa T."/>
            <person name="Tanaka T."/>
            <person name="Kudoh Y."/>
            <person name="Yamazaki J."/>
            <person name="Kushida N."/>
            <person name="Oguchi A."/>
            <person name="Aoki K."/>
            <person name="Masuda S."/>
            <person name="Yanagii M."/>
            <person name="Nishimura M."/>
            <person name="Yamagishi A."/>
            <person name="Oshima T."/>
            <person name="Kikuchi H."/>
        </authorList>
    </citation>
    <scope>NUCLEOTIDE SEQUENCE [LARGE SCALE GENOMIC DNA]</scope>
    <source>
        <strain evidence="2">DSM 16993 / JCM 10545 / NBRC 100140 / 7</strain>
    </source>
</reference>